<evidence type="ECO:0000313" key="8">
    <source>
        <dbReference type="Proteomes" id="UP000235786"/>
    </source>
</evidence>
<feature type="transmembrane region" description="Helical" evidence="6">
    <location>
        <begin position="6"/>
        <end position="27"/>
    </location>
</feature>
<evidence type="ECO:0000313" key="7">
    <source>
        <dbReference type="EMBL" id="PMD32987.1"/>
    </source>
</evidence>
<dbReference type="InterPro" id="IPR002401">
    <property type="entry name" value="Cyt_P450_E_grp-I"/>
</dbReference>
<keyword evidence="3 5" id="KW-0479">Metal-binding</keyword>
<name>A0A2J6R395_HYAVF</name>
<dbReference type="EMBL" id="KZ613957">
    <property type="protein sequence ID" value="PMD32987.1"/>
    <property type="molecule type" value="Genomic_DNA"/>
</dbReference>
<proteinExistence type="inferred from homology"/>
<dbReference type="PRINTS" id="PR00385">
    <property type="entry name" value="P450"/>
</dbReference>
<keyword evidence="6" id="KW-1133">Transmembrane helix</keyword>
<gene>
    <name evidence="7" type="ORF">L207DRAFT_571757</name>
</gene>
<dbReference type="Pfam" id="PF00067">
    <property type="entry name" value="p450"/>
    <property type="match status" value="1"/>
</dbReference>
<dbReference type="STRING" id="1149755.A0A2J6R395"/>
<dbReference type="FunFam" id="1.10.630.10:FF:000188">
    <property type="entry name" value="Cytochrome P450, putative (Eurofung)"/>
    <property type="match status" value="1"/>
</dbReference>
<keyword evidence="6" id="KW-0472">Membrane</keyword>
<comment type="similarity">
    <text evidence="2">Belongs to the cytochrome P450 family.</text>
</comment>
<organism evidence="7 8">
    <name type="scientific">Hyaloscypha variabilis (strain UAMH 11265 / GT02V1 / F)</name>
    <name type="common">Meliniomyces variabilis</name>
    <dbReference type="NCBI Taxonomy" id="1149755"/>
    <lineage>
        <taxon>Eukaryota</taxon>
        <taxon>Fungi</taxon>
        <taxon>Dikarya</taxon>
        <taxon>Ascomycota</taxon>
        <taxon>Pezizomycotina</taxon>
        <taxon>Leotiomycetes</taxon>
        <taxon>Helotiales</taxon>
        <taxon>Hyaloscyphaceae</taxon>
        <taxon>Hyaloscypha</taxon>
        <taxon>Hyaloscypha variabilis</taxon>
    </lineage>
</organism>
<reference evidence="7 8" key="1">
    <citation type="submission" date="2016-04" db="EMBL/GenBank/DDBJ databases">
        <title>A degradative enzymes factory behind the ericoid mycorrhizal symbiosis.</title>
        <authorList>
            <consortium name="DOE Joint Genome Institute"/>
            <person name="Martino E."/>
            <person name="Morin E."/>
            <person name="Grelet G."/>
            <person name="Kuo A."/>
            <person name="Kohler A."/>
            <person name="Daghino S."/>
            <person name="Barry K."/>
            <person name="Choi C."/>
            <person name="Cichocki N."/>
            <person name="Clum A."/>
            <person name="Copeland A."/>
            <person name="Hainaut M."/>
            <person name="Haridas S."/>
            <person name="Labutti K."/>
            <person name="Lindquist E."/>
            <person name="Lipzen A."/>
            <person name="Khouja H.-R."/>
            <person name="Murat C."/>
            <person name="Ohm R."/>
            <person name="Olson A."/>
            <person name="Spatafora J."/>
            <person name="Veneault-Fourrey C."/>
            <person name="Henrissat B."/>
            <person name="Grigoriev I."/>
            <person name="Martin F."/>
            <person name="Perotto S."/>
        </authorList>
    </citation>
    <scope>NUCLEOTIDE SEQUENCE [LARGE SCALE GENOMIC DNA]</scope>
    <source>
        <strain evidence="7 8">F</strain>
    </source>
</reference>
<dbReference type="InterPro" id="IPR036396">
    <property type="entry name" value="Cyt_P450_sf"/>
</dbReference>
<dbReference type="GO" id="GO:0016705">
    <property type="term" value="F:oxidoreductase activity, acting on paired donors, with incorporation or reduction of molecular oxygen"/>
    <property type="evidence" value="ECO:0007669"/>
    <property type="project" value="InterPro"/>
</dbReference>
<dbReference type="GO" id="GO:0005506">
    <property type="term" value="F:iron ion binding"/>
    <property type="evidence" value="ECO:0007669"/>
    <property type="project" value="InterPro"/>
</dbReference>
<dbReference type="Gene3D" id="1.10.630.10">
    <property type="entry name" value="Cytochrome P450"/>
    <property type="match status" value="1"/>
</dbReference>
<dbReference type="OrthoDB" id="3934656at2759"/>
<dbReference type="PRINTS" id="PR00463">
    <property type="entry name" value="EP450I"/>
</dbReference>
<dbReference type="PANTHER" id="PTHR24305">
    <property type="entry name" value="CYTOCHROME P450"/>
    <property type="match status" value="1"/>
</dbReference>
<keyword evidence="6" id="KW-0812">Transmembrane</keyword>
<evidence type="ECO:0000256" key="5">
    <source>
        <dbReference type="PIRSR" id="PIRSR602401-1"/>
    </source>
</evidence>
<feature type="binding site" description="axial binding residue" evidence="5">
    <location>
        <position position="435"/>
    </location>
    <ligand>
        <name>heme</name>
        <dbReference type="ChEBI" id="CHEBI:30413"/>
    </ligand>
    <ligandPart>
        <name>Fe</name>
        <dbReference type="ChEBI" id="CHEBI:18248"/>
    </ligandPart>
</feature>
<evidence type="ECO:0000256" key="3">
    <source>
        <dbReference type="ARBA" id="ARBA00022723"/>
    </source>
</evidence>
<sequence length="497" mass="56346">MSEGHSAATYLGLAAGTAAAFVFVLFVRRRWFSSISDIPGPFLGSFSVLWQIIHAFKGHTEEATIAEHKKHGDFVRIGYNEVSIGHPDAITEVLKSQMNKGDWYRIFSLPDSRYVNQMSEVDAKRHIAKTKNIASGYAFSNVIKAEPYIDGALQLLEKRLDSLSEAHLPVHFDEWFNFLGFDIVGEVTFSKQFGFLDQGRDIGNAIANTRALGIYVAVMGHFWWAHDYLLANPLIGYLNLQPTMHIFDTCLAAVDARSKNDKVRKDMIEQWIDMRKKHPDRMDEKEILAAAVANIGAGADTVSATLQALFYNLLRNEETLRKLREEIDGANLAEVPTHEETQKLPFLQACIKEALRFHTPVAFGLPRVAPPGGVTVLGRHFEEGVILSVNPWVIHRRREIFGEDADLFNPDRWMTDSGRNRERYLIAFGVGYGQCPGRHLAQLELSKTTAMLIRDYDIKQVEEGKSWRFETHFTAVPYGWPCYVTRRRRSSEGSNRK</sequence>
<keyword evidence="8" id="KW-1185">Reference proteome</keyword>
<dbReference type="GO" id="GO:0020037">
    <property type="term" value="F:heme binding"/>
    <property type="evidence" value="ECO:0007669"/>
    <property type="project" value="InterPro"/>
</dbReference>
<dbReference type="InterPro" id="IPR050121">
    <property type="entry name" value="Cytochrome_P450_monoxygenase"/>
</dbReference>
<dbReference type="SUPFAM" id="SSF48264">
    <property type="entry name" value="Cytochrome P450"/>
    <property type="match status" value="1"/>
</dbReference>
<evidence type="ECO:0000256" key="1">
    <source>
        <dbReference type="ARBA" id="ARBA00001971"/>
    </source>
</evidence>
<evidence type="ECO:0000256" key="2">
    <source>
        <dbReference type="ARBA" id="ARBA00010617"/>
    </source>
</evidence>
<dbReference type="PANTHER" id="PTHR24305:SF232">
    <property type="entry name" value="P450, PUTATIVE (EUROFUNG)-RELATED"/>
    <property type="match status" value="1"/>
</dbReference>
<dbReference type="InterPro" id="IPR001128">
    <property type="entry name" value="Cyt_P450"/>
</dbReference>
<comment type="cofactor">
    <cofactor evidence="1 5">
        <name>heme</name>
        <dbReference type="ChEBI" id="CHEBI:30413"/>
    </cofactor>
</comment>
<accession>A0A2J6R395</accession>
<keyword evidence="4 5" id="KW-0408">Iron</keyword>
<dbReference type="CDD" id="cd11060">
    <property type="entry name" value="CYP57A1-like"/>
    <property type="match status" value="1"/>
</dbReference>
<protein>
    <submittedName>
        <fullName evidence="7">Cytochrome P450</fullName>
    </submittedName>
</protein>
<keyword evidence="5" id="KW-0349">Heme</keyword>
<dbReference type="GO" id="GO:0004497">
    <property type="term" value="F:monooxygenase activity"/>
    <property type="evidence" value="ECO:0007669"/>
    <property type="project" value="InterPro"/>
</dbReference>
<dbReference type="Proteomes" id="UP000235786">
    <property type="component" value="Unassembled WGS sequence"/>
</dbReference>
<dbReference type="AlphaFoldDB" id="A0A2J6R395"/>
<evidence type="ECO:0000256" key="6">
    <source>
        <dbReference type="SAM" id="Phobius"/>
    </source>
</evidence>
<evidence type="ECO:0000256" key="4">
    <source>
        <dbReference type="ARBA" id="ARBA00023004"/>
    </source>
</evidence>